<protein>
    <submittedName>
        <fullName evidence="1">Uncharacterized protein</fullName>
    </submittedName>
</protein>
<reference evidence="1" key="1">
    <citation type="journal article" date="2020" name="Nature">
        <title>Giant virus diversity and host interactions through global metagenomics.</title>
        <authorList>
            <person name="Schulz F."/>
            <person name="Roux S."/>
            <person name="Paez-Espino D."/>
            <person name="Jungbluth S."/>
            <person name="Walsh D.A."/>
            <person name="Denef V.J."/>
            <person name="McMahon K.D."/>
            <person name="Konstantinidis K.T."/>
            <person name="Eloe-Fadrosh E.A."/>
            <person name="Kyrpides N.C."/>
            <person name="Woyke T."/>
        </authorList>
    </citation>
    <scope>NUCLEOTIDE SEQUENCE</scope>
    <source>
        <strain evidence="1">GVMAG-M-3300027747-57</strain>
    </source>
</reference>
<organism evidence="1">
    <name type="scientific">viral metagenome</name>
    <dbReference type="NCBI Taxonomy" id="1070528"/>
    <lineage>
        <taxon>unclassified sequences</taxon>
        <taxon>metagenomes</taxon>
        <taxon>organismal metagenomes</taxon>
    </lineage>
</organism>
<proteinExistence type="predicted"/>
<dbReference type="EMBL" id="MN740433">
    <property type="protein sequence ID" value="QHU06395.1"/>
    <property type="molecule type" value="Genomic_DNA"/>
</dbReference>
<sequence>MSNFNFSKYIFMSFFVGESKNYTTTVISEITKEKYAANAFWITFVLIHVVNAEN</sequence>
<evidence type="ECO:0000313" key="1">
    <source>
        <dbReference type="EMBL" id="QHU06395.1"/>
    </source>
</evidence>
<dbReference type="AlphaFoldDB" id="A0A6C0JKV9"/>
<accession>A0A6C0JKV9</accession>
<name>A0A6C0JKV9_9ZZZZ</name>